<name>A0A5J4UPK8_9EUKA</name>
<dbReference type="EMBL" id="SNRW01013418">
    <property type="protein sequence ID" value="KAA6372646.1"/>
    <property type="molecule type" value="Genomic_DNA"/>
</dbReference>
<organism evidence="2 3">
    <name type="scientific">Streblomastix strix</name>
    <dbReference type="NCBI Taxonomy" id="222440"/>
    <lineage>
        <taxon>Eukaryota</taxon>
        <taxon>Metamonada</taxon>
        <taxon>Preaxostyla</taxon>
        <taxon>Oxymonadida</taxon>
        <taxon>Streblomastigidae</taxon>
        <taxon>Streblomastix</taxon>
    </lineage>
</organism>
<evidence type="ECO:0000313" key="3">
    <source>
        <dbReference type="Proteomes" id="UP000324800"/>
    </source>
</evidence>
<gene>
    <name evidence="2" type="ORF">EZS28_031826</name>
</gene>
<reference evidence="2 3" key="1">
    <citation type="submission" date="2019-03" db="EMBL/GenBank/DDBJ databases">
        <title>Single cell metagenomics reveals metabolic interactions within the superorganism composed of flagellate Streblomastix strix and complex community of Bacteroidetes bacteria on its surface.</title>
        <authorList>
            <person name="Treitli S.C."/>
            <person name="Kolisko M."/>
            <person name="Husnik F."/>
            <person name="Keeling P."/>
            <person name="Hampl V."/>
        </authorList>
    </citation>
    <scope>NUCLEOTIDE SEQUENCE [LARGE SCALE GENOMIC DNA]</scope>
    <source>
        <strain evidence="2">ST1C</strain>
    </source>
</reference>
<proteinExistence type="predicted"/>
<feature type="compositionally biased region" description="Polar residues" evidence="1">
    <location>
        <begin position="136"/>
        <end position="146"/>
    </location>
</feature>
<feature type="region of interest" description="Disordered" evidence="1">
    <location>
        <begin position="122"/>
        <end position="146"/>
    </location>
</feature>
<accession>A0A5J4UPK8</accession>
<comment type="caution">
    <text evidence="2">The sequence shown here is derived from an EMBL/GenBank/DDBJ whole genome shotgun (WGS) entry which is preliminary data.</text>
</comment>
<sequence length="146" mass="16614">MTELSSIRTSDITQEAFRTVIQIKVKKGKKLRLFEIILNRKDDICCAAKAIEQWLTDNNCAKRNDIGIWWDFEKKRTLGGIRCSKELKVIIRDAEISKQYAGMLGLVRDWFGTNILVGTPTTGQSTMPGQEALTFDGNSSWRSQQQ</sequence>
<dbReference type="AlphaFoldDB" id="A0A5J4UPK8"/>
<evidence type="ECO:0000313" key="2">
    <source>
        <dbReference type="EMBL" id="KAA6372646.1"/>
    </source>
</evidence>
<evidence type="ECO:0000256" key="1">
    <source>
        <dbReference type="SAM" id="MobiDB-lite"/>
    </source>
</evidence>
<protein>
    <submittedName>
        <fullName evidence="2">Uncharacterized protein</fullName>
    </submittedName>
</protein>
<dbReference type="Proteomes" id="UP000324800">
    <property type="component" value="Unassembled WGS sequence"/>
</dbReference>